<dbReference type="Gene3D" id="1.25.40.10">
    <property type="entry name" value="Tetratricopeptide repeat domain"/>
    <property type="match status" value="1"/>
</dbReference>
<accession>A0AAC9LFM3</accession>
<dbReference type="SMART" id="SM01043">
    <property type="entry name" value="BTAD"/>
    <property type="match status" value="1"/>
</dbReference>
<evidence type="ECO:0000259" key="7">
    <source>
        <dbReference type="SMART" id="SM01043"/>
    </source>
</evidence>
<dbReference type="Pfam" id="PF03704">
    <property type="entry name" value="BTAD"/>
    <property type="match status" value="1"/>
</dbReference>
<dbReference type="Proteomes" id="UP000185511">
    <property type="component" value="Chromosome"/>
</dbReference>
<evidence type="ECO:0000256" key="2">
    <source>
        <dbReference type="ARBA" id="ARBA00023015"/>
    </source>
</evidence>
<name>A0AAC9LFM3_9PSEU</name>
<proteinExistence type="inferred from homology"/>
<dbReference type="GO" id="GO:0000160">
    <property type="term" value="P:phosphorelay signal transduction system"/>
    <property type="evidence" value="ECO:0007669"/>
    <property type="project" value="InterPro"/>
</dbReference>
<evidence type="ECO:0000256" key="5">
    <source>
        <dbReference type="SAM" id="MobiDB-lite"/>
    </source>
</evidence>
<reference evidence="9" key="1">
    <citation type="submission" date="2016-06" db="EMBL/GenBank/DDBJ databases">
        <title>Complete genome sequence of Actinoalloteichus fjordicus DSM 46855 (=ADI127-17), type strain of the new species Actinoalloteichus fjordicus.</title>
        <authorList>
            <person name="Ruckert C."/>
            <person name="Nouioui I."/>
            <person name="Willmese J."/>
            <person name="van Wezel G."/>
            <person name="Klenk H.-P."/>
            <person name="Kalinowski J."/>
            <person name="Zotchev S.B."/>
        </authorList>
    </citation>
    <scope>NUCLEOTIDE SEQUENCE [LARGE SCALE GENOMIC DNA]</scope>
    <source>
        <strain evidence="9">ADI127-7</strain>
    </source>
</reference>
<dbReference type="CDD" id="cd15831">
    <property type="entry name" value="BTAD"/>
    <property type="match status" value="1"/>
</dbReference>
<evidence type="ECO:0000313" key="9">
    <source>
        <dbReference type="Proteomes" id="UP000185511"/>
    </source>
</evidence>
<keyword evidence="9" id="KW-1185">Reference proteome</keyword>
<feature type="region of interest" description="Disordered" evidence="5">
    <location>
        <begin position="273"/>
        <end position="307"/>
    </location>
</feature>
<evidence type="ECO:0000259" key="6">
    <source>
        <dbReference type="SMART" id="SM00862"/>
    </source>
</evidence>
<dbReference type="InterPro" id="IPR011990">
    <property type="entry name" value="TPR-like_helical_dom_sf"/>
</dbReference>
<evidence type="ECO:0000313" key="8">
    <source>
        <dbReference type="EMBL" id="APU15887.1"/>
    </source>
</evidence>
<dbReference type="AlphaFoldDB" id="A0AAC9LFM3"/>
<dbReference type="PANTHER" id="PTHR35807">
    <property type="entry name" value="TRANSCRIPTIONAL REGULATOR REDD-RELATED"/>
    <property type="match status" value="1"/>
</dbReference>
<protein>
    <submittedName>
        <fullName evidence="8">DNA-binding transcriptional activator of the SARP family</fullName>
    </submittedName>
</protein>
<dbReference type="InterPro" id="IPR016032">
    <property type="entry name" value="Sig_transdc_resp-reg_C-effctor"/>
</dbReference>
<sequence length="307" mass="33603">MPGDVVHVISSEGRYSLRVSVLGPLAVSIDDSDLTPTATKQRVLLALLAVHANTFVSTDRIVDTLWDHAPPRSARAALHGYVTAVRRALVPRRAAERPLTRFSGDSVLITQPSGYLLRLAAEELDLLAFREHARLGRAALAAGEHALAEQRFGAALRLWTGTPLADLQQTGVLNAHAARLAEERVQLTHDWADALLGQGKGTQAVCPLEELCTSHPMRERGYHQLMLALCQADRRADALAVYSQAYRVLTTEAGIEPCHRLRETHRELLGERSAPAATAWRSAGGRGEDHDLRRLRRTAGLSPSGRW</sequence>
<feature type="domain" description="OmpR/PhoB-type" evidence="6">
    <location>
        <begin position="31"/>
        <end position="117"/>
    </location>
</feature>
<keyword evidence="2" id="KW-0805">Transcription regulation</keyword>
<evidence type="ECO:0000256" key="4">
    <source>
        <dbReference type="ARBA" id="ARBA00023163"/>
    </source>
</evidence>
<dbReference type="InterPro" id="IPR005158">
    <property type="entry name" value="BTAD"/>
</dbReference>
<evidence type="ECO:0000256" key="3">
    <source>
        <dbReference type="ARBA" id="ARBA00023125"/>
    </source>
</evidence>
<dbReference type="InterPro" id="IPR001867">
    <property type="entry name" value="OmpR/PhoB-type_DNA-bd"/>
</dbReference>
<feature type="domain" description="Bacterial transcriptional activator" evidence="7">
    <location>
        <begin position="124"/>
        <end position="269"/>
    </location>
</feature>
<keyword evidence="3 8" id="KW-0238">DNA-binding</keyword>
<dbReference type="SMART" id="SM00862">
    <property type="entry name" value="Trans_reg_C"/>
    <property type="match status" value="1"/>
</dbReference>
<dbReference type="KEGG" id="acad:UA74_19310"/>
<dbReference type="SUPFAM" id="SSF46894">
    <property type="entry name" value="C-terminal effector domain of the bipartite response regulators"/>
    <property type="match status" value="1"/>
</dbReference>
<keyword evidence="4" id="KW-0804">Transcription</keyword>
<dbReference type="InterPro" id="IPR051677">
    <property type="entry name" value="AfsR-DnrI-RedD_regulator"/>
</dbReference>
<dbReference type="GO" id="GO:0006355">
    <property type="term" value="P:regulation of DNA-templated transcription"/>
    <property type="evidence" value="ECO:0007669"/>
    <property type="project" value="InterPro"/>
</dbReference>
<gene>
    <name evidence="8" type="ORF">UA74_19310</name>
</gene>
<dbReference type="InterPro" id="IPR036388">
    <property type="entry name" value="WH-like_DNA-bd_sf"/>
</dbReference>
<dbReference type="SUPFAM" id="SSF48452">
    <property type="entry name" value="TPR-like"/>
    <property type="match status" value="1"/>
</dbReference>
<organism evidence="8 9">
    <name type="scientific">Actinoalloteichus fjordicus</name>
    <dbReference type="NCBI Taxonomy" id="1612552"/>
    <lineage>
        <taxon>Bacteria</taxon>
        <taxon>Bacillati</taxon>
        <taxon>Actinomycetota</taxon>
        <taxon>Actinomycetes</taxon>
        <taxon>Pseudonocardiales</taxon>
        <taxon>Pseudonocardiaceae</taxon>
        <taxon>Actinoalloteichus</taxon>
    </lineage>
</organism>
<comment type="similarity">
    <text evidence="1">Belongs to the AfsR/DnrI/RedD regulatory family.</text>
</comment>
<dbReference type="Gene3D" id="1.10.10.10">
    <property type="entry name" value="Winged helix-like DNA-binding domain superfamily/Winged helix DNA-binding domain"/>
    <property type="match status" value="1"/>
</dbReference>
<evidence type="ECO:0000256" key="1">
    <source>
        <dbReference type="ARBA" id="ARBA00005820"/>
    </source>
</evidence>
<dbReference type="PANTHER" id="PTHR35807:SF1">
    <property type="entry name" value="TRANSCRIPTIONAL REGULATOR REDD"/>
    <property type="match status" value="1"/>
</dbReference>
<dbReference type="GO" id="GO:0003677">
    <property type="term" value="F:DNA binding"/>
    <property type="evidence" value="ECO:0007669"/>
    <property type="project" value="UniProtKB-KW"/>
</dbReference>
<dbReference type="EMBL" id="CP016076">
    <property type="protein sequence ID" value="APU15887.1"/>
    <property type="molecule type" value="Genomic_DNA"/>
</dbReference>